<protein>
    <submittedName>
        <fullName evidence="1">Unnamed protein product</fullName>
    </submittedName>
</protein>
<keyword evidence="2" id="KW-1185">Reference proteome</keyword>
<evidence type="ECO:0000313" key="1">
    <source>
        <dbReference type="EMBL" id="GME78617.1"/>
    </source>
</evidence>
<reference evidence="1" key="1">
    <citation type="submission" date="2023-04" db="EMBL/GenBank/DDBJ databases">
        <title>Ambrosiozyma monospora NBRC 10751.</title>
        <authorList>
            <person name="Ichikawa N."/>
            <person name="Sato H."/>
            <person name="Tonouchi N."/>
        </authorList>
    </citation>
    <scope>NUCLEOTIDE SEQUENCE</scope>
    <source>
        <strain evidence="1">NBRC 10751</strain>
    </source>
</reference>
<sequence>MLQDIPDDLILGPSVTSNDNEPFESSRTIVPSHFQEKTPPPPPSSSASDSVLEFDKRHSHQQHPFLLNGSGNHQHTSHNKKTSRKQLQQQQKQPWKKLLWIKQDYNDNYTDASFLSQLKRNSTVVNYSFLSVVRDFSLIVLHLSVIMSVVLVFYGIYQLDWNPVTPTLFSTIGTMLCFIIYVITLNIQRSRELIVLQKYKIEQLSMSTRTRRFRNVSGPSSRSSSPFAGLENRSRSSLPNNSSNNNNGGNGNNTTSAIFLDLDLEQYLMEPKPPSLISTLKSSVLILLSLLTFSPVLKSLTNSTASDSIWALSVWLCIFNLFFNDYSIDFPNHKQQQLQRISTNNNAAAIAAAANGELSHTEMKYSNSNLAKNLSLSNAIVLASRLNSNLSAFCFILFSIQVSGLFPIFNNFTRRYQYWQFHWFQFALFVLGVDYTIWKIFGVGWLLCWNFVQFLVVIAGPWYFLVLQKYKDELQGPWDPAKPIVKSI</sequence>
<evidence type="ECO:0000313" key="2">
    <source>
        <dbReference type="Proteomes" id="UP001165064"/>
    </source>
</evidence>
<organism evidence="1 2">
    <name type="scientific">Ambrosiozyma monospora</name>
    <name type="common">Yeast</name>
    <name type="synonym">Endomycopsis monosporus</name>
    <dbReference type="NCBI Taxonomy" id="43982"/>
    <lineage>
        <taxon>Eukaryota</taxon>
        <taxon>Fungi</taxon>
        <taxon>Dikarya</taxon>
        <taxon>Ascomycota</taxon>
        <taxon>Saccharomycotina</taxon>
        <taxon>Pichiomycetes</taxon>
        <taxon>Pichiales</taxon>
        <taxon>Pichiaceae</taxon>
        <taxon>Ambrosiozyma</taxon>
    </lineage>
</organism>
<proteinExistence type="predicted"/>
<comment type="caution">
    <text evidence="1">The sequence shown here is derived from an EMBL/GenBank/DDBJ whole genome shotgun (WGS) entry which is preliminary data.</text>
</comment>
<dbReference type="Proteomes" id="UP001165064">
    <property type="component" value="Unassembled WGS sequence"/>
</dbReference>
<dbReference type="EMBL" id="BSXS01002260">
    <property type="protein sequence ID" value="GME78617.1"/>
    <property type="molecule type" value="Genomic_DNA"/>
</dbReference>
<gene>
    <name evidence="1" type="ORF">Amon02_000353000</name>
</gene>
<accession>A0ACB5T0T9</accession>
<name>A0ACB5T0T9_AMBMO</name>